<reference evidence="2" key="1">
    <citation type="submission" date="2021-11" db="EMBL/GenBank/DDBJ databases">
        <authorList>
            <person name="Herlambang A."/>
            <person name="Guo Y."/>
            <person name="Takashima Y."/>
            <person name="Nishizawa T."/>
        </authorList>
    </citation>
    <scope>NUCLEOTIDE SEQUENCE</scope>
    <source>
        <strain evidence="2">E1425</strain>
    </source>
</reference>
<accession>A0A9P3HJM1</accession>
<feature type="compositionally biased region" description="Low complexity" evidence="1">
    <location>
        <begin position="73"/>
        <end position="84"/>
    </location>
</feature>
<protein>
    <submittedName>
        <fullName evidence="2">Uncharacterized protein</fullName>
    </submittedName>
</protein>
<dbReference type="AlphaFoldDB" id="A0A9P3HJM1"/>
<organism evidence="2 3">
    <name type="scientific">Entomortierella parvispora</name>
    <dbReference type="NCBI Taxonomy" id="205924"/>
    <lineage>
        <taxon>Eukaryota</taxon>
        <taxon>Fungi</taxon>
        <taxon>Fungi incertae sedis</taxon>
        <taxon>Mucoromycota</taxon>
        <taxon>Mortierellomycotina</taxon>
        <taxon>Mortierellomycetes</taxon>
        <taxon>Mortierellales</taxon>
        <taxon>Mortierellaceae</taxon>
        <taxon>Entomortierella</taxon>
    </lineage>
</organism>
<sequence length="129" mass="13493">MASGLPSPIATAHEWAMDRAAKTSSGPQSPGEVGGSRPEGGQNRPTWSSQSAMGLKDGPQGASIGGIWGSRGRGQQQQSQPQISFLTGEEDEQVGREEKRTPSWTPFPQKGSGVASPARGERSTSRSTT</sequence>
<feature type="compositionally biased region" description="Basic and acidic residues" evidence="1">
    <location>
        <begin position="119"/>
        <end position="129"/>
    </location>
</feature>
<name>A0A9P3HJM1_9FUNG</name>
<evidence type="ECO:0000313" key="2">
    <source>
        <dbReference type="EMBL" id="GJJ77628.1"/>
    </source>
</evidence>
<feature type="region of interest" description="Disordered" evidence="1">
    <location>
        <begin position="1"/>
        <end position="129"/>
    </location>
</feature>
<gene>
    <name evidence="2" type="ORF">EMPS_09987</name>
</gene>
<dbReference type="EMBL" id="BQFW01000014">
    <property type="protein sequence ID" value="GJJ77628.1"/>
    <property type="molecule type" value="Genomic_DNA"/>
</dbReference>
<feature type="compositionally biased region" description="Gly residues" evidence="1">
    <location>
        <begin position="63"/>
        <end position="72"/>
    </location>
</feature>
<evidence type="ECO:0000256" key="1">
    <source>
        <dbReference type="SAM" id="MobiDB-lite"/>
    </source>
</evidence>
<comment type="caution">
    <text evidence="2">The sequence shown here is derived from an EMBL/GenBank/DDBJ whole genome shotgun (WGS) entry which is preliminary data.</text>
</comment>
<keyword evidence="3" id="KW-1185">Reference proteome</keyword>
<reference evidence="2" key="2">
    <citation type="journal article" date="2022" name="Microbiol. Resour. Announc.">
        <title>Whole-Genome Sequence of Entomortierella parvispora E1425, a Mucoromycotan Fungus Associated with Burkholderiaceae-Related Endosymbiotic Bacteria.</title>
        <authorList>
            <person name="Herlambang A."/>
            <person name="Guo Y."/>
            <person name="Takashima Y."/>
            <person name="Narisawa K."/>
            <person name="Ohta H."/>
            <person name="Nishizawa T."/>
        </authorList>
    </citation>
    <scope>NUCLEOTIDE SEQUENCE</scope>
    <source>
        <strain evidence="2">E1425</strain>
    </source>
</reference>
<evidence type="ECO:0000313" key="3">
    <source>
        <dbReference type="Proteomes" id="UP000827284"/>
    </source>
</evidence>
<feature type="compositionally biased region" description="Polar residues" evidence="1">
    <location>
        <begin position="43"/>
        <end position="52"/>
    </location>
</feature>
<proteinExistence type="predicted"/>
<dbReference type="Proteomes" id="UP000827284">
    <property type="component" value="Unassembled WGS sequence"/>
</dbReference>